<accession>M0AUL4</accession>
<dbReference type="Pfam" id="PF25858">
    <property type="entry name" value="DUF7958"/>
    <property type="match status" value="2"/>
</dbReference>
<feature type="non-terminal residue" evidence="1">
    <location>
        <position position="193"/>
    </location>
</feature>
<protein>
    <submittedName>
        <fullName evidence="1">Uncharacterized protein</fullName>
    </submittedName>
</protein>
<proteinExistence type="predicted"/>
<organism evidence="1 2">
    <name type="scientific">Natrialba chahannaoensis JCM 10990</name>
    <dbReference type="NCBI Taxonomy" id="1227492"/>
    <lineage>
        <taxon>Archaea</taxon>
        <taxon>Methanobacteriati</taxon>
        <taxon>Methanobacteriota</taxon>
        <taxon>Stenosarchaea group</taxon>
        <taxon>Halobacteria</taxon>
        <taxon>Halobacteriales</taxon>
        <taxon>Natrialbaceae</taxon>
        <taxon>Natrialba</taxon>
    </lineage>
</organism>
<evidence type="ECO:0000313" key="2">
    <source>
        <dbReference type="Proteomes" id="UP000011693"/>
    </source>
</evidence>
<sequence length="193" mass="21784">MAALLAINRLDESTFTDYFGELEARLASHYDGSSIELPFPEADPDDPIIYQQDIYLEPNPIEFEPPVLEQFLARFEGEPSSPLESEAAEIAIGELDSLAFDIEAVSDIHVLYNDGRGTEQVEHGADPLERKPDARLEIMAFDVTDLHSFQHFVVSHLAYQIRDRFLLMGVNPPVAFRAQGWGTYEGFQCQKFC</sequence>
<name>M0AUL4_9EURY</name>
<dbReference type="STRING" id="1227492.C482_05261"/>
<reference evidence="1 2" key="1">
    <citation type="journal article" date="2014" name="PLoS Genet.">
        <title>Phylogenetically driven sequencing of extremely halophilic archaea reveals strategies for static and dynamic osmo-response.</title>
        <authorList>
            <person name="Becker E.A."/>
            <person name="Seitzer P.M."/>
            <person name="Tritt A."/>
            <person name="Larsen D."/>
            <person name="Krusor M."/>
            <person name="Yao A.I."/>
            <person name="Wu D."/>
            <person name="Madern D."/>
            <person name="Eisen J.A."/>
            <person name="Darling A.E."/>
            <person name="Facciotti M.T."/>
        </authorList>
    </citation>
    <scope>NUCLEOTIDE SEQUENCE [LARGE SCALE GENOMIC DNA]</scope>
    <source>
        <strain evidence="1 2">JCM 10990</strain>
    </source>
</reference>
<dbReference type="AlphaFoldDB" id="M0AUL4"/>
<gene>
    <name evidence="1" type="ORF">C482_05261</name>
</gene>
<comment type="caution">
    <text evidence="1">The sequence shown here is derived from an EMBL/GenBank/DDBJ whole genome shotgun (WGS) entry which is preliminary data.</text>
</comment>
<evidence type="ECO:0000313" key="1">
    <source>
        <dbReference type="EMBL" id="ELZ02260.1"/>
    </source>
</evidence>
<keyword evidence="2" id="KW-1185">Reference proteome</keyword>
<dbReference type="Proteomes" id="UP000011693">
    <property type="component" value="Unassembled WGS sequence"/>
</dbReference>
<dbReference type="InterPro" id="IPR058264">
    <property type="entry name" value="DUF7958"/>
</dbReference>
<dbReference type="EMBL" id="AOIN01000037">
    <property type="protein sequence ID" value="ELZ02260.1"/>
    <property type="molecule type" value="Genomic_DNA"/>
</dbReference>
<dbReference type="OrthoDB" id="195521at2157"/>